<dbReference type="Proteomes" id="UP000240246">
    <property type="component" value="Segment"/>
</dbReference>
<protein>
    <submittedName>
        <fullName evidence="1">Uncharacterized protein</fullName>
    </submittedName>
</protein>
<evidence type="ECO:0000313" key="2">
    <source>
        <dbReference type="Proteomes" id="UP000240246"/>
    </source>
</evidence>
<gene>
    <name evidence="1" type="ORF">SEA_CUKE_65</name>
</gene>
<reference evidence="2" key="1">
    <citation type="submission" date="2018-01" db="EMBL/GenBank/DDBJ databases">
        <authorList>
            <person name="Gaut B.S."/>
            <person name="Morton B.R."/>
            <person name="Clegg M.T."/>
            <person name="Duvall M.R."/>
        </authorList>
    </citation>
    <scope>NUCLEOTIDE SEQUENCE [LARGE SCALE GENOMIC DNA]</scope>
</reference>
<proteinExistence type="predicted"/>
<sequence>MLETVEISQCDHCISIAQSDSKGVVISQVSVPTKEWDQLLASTTEQLKHKADFLDLMCLITAQRVLLETS</sequence>
<keyword evidence="2" id="KW-1185">Reference proteome</keyword>
<evidence type="ECO:0000313" key="1">
    <source>
        <dbReference type="EMBL" id="AVD99683.1"/>
    </source>
</evidence>
<dbReference type="EMBL" id="MG757156">
    <property type="protein sequence ID" value="AVD99683.1"/>
    <property type="molecule type" value="Genomic_DNA"/>
</dbReference>
<name>A0A2L1IX40_9CAUD</name>
<organism evidence="1 2">
    <name type="scientific">Mycobacterium phage Cuke</name>
    <dbReference type="NCBI Taxonomy" id="2079417"/>
    <lineage>
        <taxon>Viruses</taxon>
        <taxon>Duplodnaviria</taxon>
        <taxon>Heunggongvirae</taxon>
        <taxon>Uroviricota</taxon>
        <taxon>Caudoviricetes</taxon>
        <taxon>Cukevirus</taxon>
        <taxon>Cukevirus cuke</taxon>
    </lineage>
</organism>
<accession>A0A2L1IX40</accession>